<sequence length="34" mass="4120">MGKKYHLKAFKNKKWKTIKDIKYNNNKTHSVTIL</sequence>
<reference evidence="1" key="2">
    <citation type="journal article" date="2015" name="Fish Shellfish Immunol.">
        <title>Early steps in the European eel (Anguilla anguilla)-Vibrio vulnificus interaction in the gills: Role of the RtxA13 toxin.</title>
        <authorList>
            <person name="Callol A."/>
            <person name="Pajuelo D."/>
            <person name="Ebbesson L."/>
            <person name="Teles M."/>
            <person name="MacKenzie S."/>
            <person name="Amaro C."/>
        </authorList>
    </citation>
    <scope>NUCLEOTIDE SEQUENCE</scope>
</reference>
<name>A0A0E9SI45_ANGAN</name>
<accession>A0A0E9SI45</accession>
<protein>
    <submittedName>
        <fullName evidence="1">Uncharacterized protein</fullName>
    </submittedName>
</protein>
<dbReference type="AlphaFoldDB" id="A0A0E9SI45"/>
<reference evidence="1" key="1">
    <citation type="submission" date="2014-11" db="EMBL/GenBank/DDBJ databases">
        <authorList>
            <person name="Amaro Gonzalez C."/>
        </authorList>
    </citation>
    <scope>NUCLEOTIDE SEQUENCE</scope>
</reference>
<dbReference type="EMBL" id="GBXM01067533">
    <property type="protein sequence ID" value="JAH41044.1"/>
    <property type="molecule type" value="Transcribed_RNA"/>
</dbReference>
<organism evidence="1">
    <name type="scientific">Anguilla anguilla</name>
    <name type="common">European freshwater eel</name>
    <name type="synonym">Muraena anguilla</name>
    <dbReference type="NCBI Taxonomy" id="7936"/>
    <lineage>
        <taxon>Eukaryota</taxon>
        <taxon>Metazoa</taxon>
        <taxon>Chordata</taxon>
        <taxon>Craniata</taxon>
        <taxon>Vertebrata</taxon>
        <taxon>Euteleostomi</taxon>
        <taxon>Actinopterygii</taxon>
        <taxon>Neopterygii</taxon>
        <taxon>Teleostei</taxon>
        <taxon>Anguilliformes</taxon>
        <taxon>Anguillidae</taxon>
        <taxon>Anguilla</taxon>
    </lineage>
</organism>
<proteinExistence type="predicted"/>
<evidence type="ECO:0000313" key="1">
    <source>
        <dbReference type="EMBL" id="JAH41044.1"/>
    </source>
</evidence>